<dbReference type="EMBL" id="JASPKZ010010684">
    <property type="protein sequence ID" value="KAJ9573723.1"/>
    <property type="molecule type" value="Genomic_DNA"/>
</dbReference>
<evidence type="ECO:0000259" key="5">
    <source>
        <dbReference type="PROSITE" id="PS50853"/>
    </source>
</evidence>
<dbReference type="InterPro" id="IPR007110">
    <property type="entry name" value="Ig-like_dom"/>
</dbReference>
<dbReference type="InterPro" id="IPR003961">
    <property type="entry name" value="FN3_dom"/>
</dbReference>
<evidence type="ECO:0000256" key="2">
    <source>
        <dbReference type="SAM" id="Phobius"/>
    </source>
</evidence>
<dbReference type="SUPFAM" id="SSF49265">
    <property type="entry name" value="Fibronectin type III"/>
    <property type="match status" value="1"/>
</dbReference>
<dbReference type="PANTHER" id="PTHR13817">
    <property type="entry name" value="TITIN"/>
    <property type="match status" value="1"/>
</dbReference>
<dbReference type="Gene3D" id="2.60.40.10">
    <property type="entry name" value="Immunoglobulins"/>
    <property type="match status" value="2"/>
</dbReference>
<dbReference type="SMART" id="SM00409">
    <property type="entry name" value="IG"/>
    <property type="match status" value="1"/>
</dbReference>
<dbReference type="InterPro" id="IPR003599">
    <property type="entry name" value="Ig_sub"/>
</dbReference>
<evidence type="ECO:0000256" key="1">
    <source>
        <dbReference type="ARBA" id="ARBA00022737"/>
    </source>
</evidence>
<gene>
    <name evidence="6" type="ORF">L9F63_008886</name>
</gene>
<dbReference type="PROSITE" id="PS50853">
    <property type="entry name" value="FN3"/>
    <property type="match status" value="1"/>
</dbReference>
<dbReference type="Proteomes" id="UP001233999">
    <property type="component" value="Unassembled WGS sequence"/>
</dbReference>
<evidence type="ECO:0000313" key="6">
    <source>
        <dbReference type="EMBL" id="KAJ9573723.1"/>
    </source>
</evidence>
<keyword evidence="2" id="KW-1133">Transmembrane helix</keyword>
<keyword evidence="3" id="KW-0732">Signal</keyword>
<dbReference type="PROSITE" id="PS50835">
    <property type="entry name" value="IG_LIKE"/>
    <property type="match status" value="1"/>
</dbReference>
<keyword evidence="7" id="KW-1185">Reference proteome</keyword>
<feature type="domain" description="Fibronectin type-III" evidence="5">
    <location>
        <begin position="122"/>
        <end position="215"/>
    </location>
</feature>
<dbReference type="PANTHER" id="PTHR13817:SF166">
    <property type="entry name" value="NEURONAL IGCAM-RELATED"/>
    <property type="match status" value="1"/>
</dbReference>
<evidence type="ECO:0000313" key="7">
    <source>
        <dbReference type="Proteomes" id="UP001233999"/>
    </source>
</evidence>
<dbReference type="InterPro" id="IPR050964">
    <property type="entry name" value="Striated_Muscle_Regulatory"/>
</dbReference>
<organism evidence="6 7">
    <name type="scientific">Diploptera punctata</name>
    <name type="common">Pacific beetle cockroach</name>
    <dbReference type="NCBI Taxonomy" id="6984"/>
    <lineage>
        <taxon>Eukaryota</taxon>
        <taxon>Metazoa</taxon>
        <taxon>Ecdysozoa</taxon>
        <taxon>Arthropoda</taxon>
        <taxon>Hexapoda</taxon>
        <taxon>Insecta</taxon>
        <taxon>Pterygota</taxon>
        <taxon>Neoptera</taxon>
        <taxon>Polyneoptera</taxon>
        <taxon>Dictyoptera</taxon>
        <taxon>Blattodea</taxon>
        <taxon>Blaberoidea</taxon>
        <taxon>Blaberidae</taxon>
        <taxon>Diplopterinae</taxon>
        <taxon>Diploptera</taxon>
    </lineage>
</organism>
<accession>A0AAD7Z4C6</accession>
<dbReference type="InterPro" id="IPR036179">
    <property type="entry name" value="Ig-like_dom_sf"/>
</dbReference>
<reference evidence="6" key="2">
    <citation type="submission" date="2023-05" db="EMBL/GenBank/DDBJ databases">
        <authorList>
            <person name="Fouks B."/>
        </authorList>
    </citation>
    <scope>NUCLEOTIDE SEQUENCE</scope>
    <source>
        <strain evidence="6">Stay&amp;Tobe</strain>
        <tissue evidence="6">Testes</tissue>
    </source>
</reference>
<dbReference type="InterPro" id="IPR013783">
    <property type="entry name" value="Ig-like_fold"/>
</dbReference>
<keyword evidence="2" id="KW-0812">Transmembrane</keyword>
<evidence type="ECO:0000256" key="3">
    <source>
        <dbReference type="SAM" id="SignalP"/>
    </source>
</evidence>
<keyword evidence="2" id="KW-0472">Membrane</keyword>
<feature type="transmembrane region" description="Helical" evidence="2">
    <location>
        <begin position="235"/>
        <end position="259"/>
    </location>
</feature>
<keyword evidence="1" id="KW-0677">Repeat</keyword>
<sequence length="322" mass="36151">MVIKKIIDIFLLIVIAEGCCYATEYPELKELTVDVGENLTLPCTDSSTMLPLENPYSVIWVREGRDDGFNRRIIQPDGGLTLTALERDDAGIYACTVEGEHGSSDDDTEVVRSRIKVEVRTPPPALANVTVAPSTVLALLLWNVVDTGGYPITHFTARYRQKFTEQGKEPDHWHSRQIDVYCLDPNTTYVFKIWASNQLGPGEETVLEATTLHDTGEIELARHLLEGAQTFDTRVWVAAVAVVMGTLLILAIGTCYLLYKDCHFISLHRDEQEVIELVPNIILNPGYYDDDARTERIEPDENSNDQTTTRMNNNTVVQPIRV</sequence>
<feature type="chain" id="PRO_5042233232" evidence="3">
    <location>
        <begin position="23"/>
        <end position="322"/>
    </location>
</feature>
<feature type="domain" description="Ig-like" evidence="4">
    <location>
        <begin position="26"/>
        <end position="111"/>
    </location>
</feature>
<dbReference type="InterPro" id="IPR003598">
    <property type="entry name" value="Ig_sub2"/>
</dbReference>
<name>A0AAD7Z4C6_DIPPU</name>
<feature type="signal peptide" evidence="3">
    <location>
        <begin position="1"/>
        <end position="22"/>
    </location>
</feature>
<dbReference type="SMART" id="SM00408">
    <property type="entry name" value="IGc2"/>
    <property type="match status" value="1"/>
</dbReference>
<dbReference type="AlphaFoldDB" id="A0AAD7Z4C6"/>
<dbReference type="SUPFAM" id="SSF48726">
    <property type="entry name" value="Immunoglobulin"/>
    <property type="match status" value="1"/>
</dbReference>
<comment type="caution">
    <text evidence="6">The sequence shown here is derived from an EMBL/GenBank/DDBJ whole genome shotgun (WGS) entry which is preliminary data.</text>
</comment>
<reference evidence="6" key="1">
    <citation type="journal article" date="2023" name="IScience">
        <title>Live-bearing cockroach genome reveals convergent evolutionary mechanisms linked to viviparity in insects and beyond.</title>
        <authorList>
            <person name="Fouks B."/>
            <person name="Harrison M.C."/>
            <person name="Mikhailova A.A."/>
            <person name="Marchal E."/>
            <person name="English S."/>
            <person name="Carruthers M."/>
            <person name="Jennings E.C."/>
            <person name="Chiamaka E.L."/>
            <person name="Frigard R.A."/>
            <person name="Pippel M."/>
            <person name="Attardo G.M."/>
            <person name="Benoit J.B."/>
            <person name="Bornberg-Bauer E."/>
            <person name="Tobe S.S."/>
        </authorList>
    </citation>
    <scope>NUCLEOTIDE SEQUENCE</scope>
    <source>
        <strain evidence="6">Stay&amp;Tobe</strain>
    </source>
</reference>
<protein>
    <submittedName>
        <fullName evidence="6">Uncharacterized protein</fullName>
    </submittedName>
</protein>
<dbReference type="InterPro" id="IPR036116">
    <property type="entry name" value="FN3_sf"/>
</dbReference>
<proteinExistence type="predicted"/>
<evidence type="ECO:0000259" key="4">
    <source>
        <dbReference type="PROSITE" id="PS50835"/>
    </source>
</evidence>
<dbReference type="SMART" id="SM00060">
    <property type="entry name" value="FN3"/>
    <property type="match status" value="1"/>
</dbReference>
<dbReference type="Pfam" id="PF13895">
    <property type="entry name" value="Ig_2"/>
    <property type="match status" value="1"/>
</dbReference>
<dbReference type="CDD" id="cd00063">
    <property type="entry name" value="FN3"/>
    <property type="match status" value="1"/>
</dbReference>